<evidence type="ECO:0000256" key="1">
    <source>
        <dbReference type="SAM" id="MobiDB-lite"/>
    </source>
</evidence>
<reference evidence="2 3" key="1">
    <citation type="submission" date="2018-07" db="EMBL/GenBank/DDBJ databases">
        <title>Draft Genome Assemblies for Five Robust Yarrowia lipolytica Strains Exhibiting High Lipid Production and Pentose Sugar Utilization and Sugar Alcohol Secretion from Undetoxified Lignocellulosic Biomass Hydrolysates.</title>
        <authorList>
            <consortium name="DOE Joint Genome Institute"/>
            <person name="Walker C."/>
            <person name="Ryu S."/>
            <person name="Na H."/>
            <person name="Zane M."/>
            <person name="LaButti K."/>
            <person name="Lipzen A."/>
            <person name="Haridas S."/>
            <person name="Barry K."/>
            <person name="Grigoriev I.V."/>
            <person name="Quarterman J."/>
            <person name="Slininger P."/>
            <person name="Dien B."/>
            <person name="Trinh C.T."/>
        </authorList>
    </citation>
    <scope>NUCLEOTIDE SEQUENCE [LARGE SCALE GENOMIC DNA]</scope>
    <source>
        <strain evidence="2 3">YB392</strain>
    </source>
</reference>
<protein>
    <submittedName>
        <fullName evidence="2">Uncharacterized protein</fullName>
    </submittedName>
</protein>
<feature type="region of interest" description="Disordered" evidence="1">
    <location>
        <begin position="32"/>
        <end position="53"/>
    </location>
</feature>
<evidence type="ECO:0000313" key="3">
    <source>
        <dbReference type="Proteomes" id="UP000256601"/>
    </source>
</evidence>
<proteinExistence type="predicted"/>
<name>A0A371CCA5_YARLL</name>
<dbReference type="AlphaFoldDB" id="A0A371CCA5"/>
<evidence type="ECO:0000313" key="2">
    <source>
        <dbReference type="EMBL" id="RDW27905.1"/>
    </source>
</evidence>
<sequence>MTRTACLTSSAHTSTYQKRWCLELGEGVRAERSKSETRTSSLEDTAESGKSAKDSPLFVQHDCRVDTAWFLRPQLFPQCFSTGYKVCTYRTQLQSYSVYRPGDSSISLLSIQLWVGVEWRTAWSPLHGTFVASTDTETQVERYQRHRRFRVLAASIPVLTGVSELLVASPWRPSLTIAQSPNLCHAKNEGGDEQTEDPVENRVRR</sequence>
<feature type="region of interest" description="Disordered" evidence="1">
    <location>
        <begin position="182"/>
        <end position="205"/>
    </location>
</feature>
<accession>A0A371CCA5</accession>
<dbReference type="Proteomes" id="UP000256601">
    <property type="component" value="Unassembled WGS sequence"/>
</dbReference>
<organism evidence="2 3">
    <name type="scientific">Yarrowia lipolytica</name>
    <name type="common">Candida lipolytica</name>
    <dbReference type="NCBI Taxonomy" id="4952"/>
    <lineage>
        <taxon>Eukaryota</taxon>
        <taxon>Fungi</taxon>
        <taxon>Dikarya</taxon>
        <taxon>Ascomycota</taxon>
        <taxon>Saccharomycotina</taxon>
        <taxon>Dipodascomycetes</taxon>
        <taxon>Dipodascales</taxon>
        <taxon>Dipodascales incertae sedis</taxon>
        <taxon>Yarrowia</taxon>
    </lineage>
</organism>
<dbReference type="EMBL" id="KZ857327">
    <property type="protein sequence ID" value="RDW27905.1"/>
    <property type="molecule type" value="Genomic_DNA"/>
</dbReference>
<gene>
    <name evidence="2" type="ORF">B0I71DRAFT_138684</name>
</gene>